<evidence type="ECO:0000313" key="2">
    <source>
        <dbReference type="EMBL" id="EEE55717.1"/>
    </source>
</evidence>
<feature type="compositionally biased region" description="Polar residues" evidence="1">
    <location>
        <begin position="149"/>
        <end position="163"/>
    </location>
</feature>
<gene>
    <name evidence="2" type="ORF">OsJ_04183</name>
</gene>
<feature type="region of interest" description="Disordered" evidence="1">
    <location>
        <begin position="39"/>
        <end position="192"/>
    </location>
</feature>
<name>B9EUU1_ORYSJ</name>
<feature type="compositionally biased region" description="Basic and acidic residues" evidence="1">
    <location>
        <begin position="70"/>
        <end position="92"/>
    </location>
</feature>
<sequence length="192" mass="21194">MESIAIAVVPAGSQAGSSWLMMMRRMMSSSMVGLLVSSLEKKKKKKTPKPMRDPYSDLARSTHQNPVILERIDTQIRQKDRENKTKTLDRAGTRNSHLTRAETGEPKCSSEPNTPATNSAPGADIEVPSTPKRSTRKQPNSDRAIDGFKSNQGTSRAEQIRTPNTRHDLIGREGIPHLGHLVASETGDRRRG</sequence>
<proteinExistence type="predicted"/>
<dbReference type="EMBL" id="CM000138">
    <property type="protein sequence ID" value="EEE55717.1"/>
    <property type="molecule type" value="Genomic_DNA"/>
</dbReference>
<dbReference type="AlphaFoldDB" id="B9EUU1"/>
<reference evidence="2" key="1">
    <citation type="journal article" date="2005" name="PLoS Biol.">
        <title>The genomes of Oryza sativa: a history of duplications.</title>
        <authorList>
            <person name="Yu J."/>
            <person name="Wang J."/>
            <person name="Lin W."/>
            <person name="Li S."/>
            <person name="Li H."/>
            <person name="Zhou J."/>
            <person name="Ni P."/>
            <person name="Dong W."/>
            <person name="Hu S."/>
            <person name="Zeng C."/>
            <person name="Zhang J."/>
            <person name="Zhang Y."/>
            <person name="Li R."/>
            <person name="Xu Z."/>
            <person name="Li S."/>
            <person name="Li X."/>
            <person name="Zheng H."/>
            <person name="Cong L."/>
            <person name="Lin L."/>
            <person name="Yin J."/>
            <person name="Geng J."/>
            <person name="Li G."/>
            <person name="Shi J."/>
            <person name="Liu J."/>
            <person name="Lv H."/>
            <person name="Li J."/>
            <person name="Wang J."/>
            <person name="Deng Y."/>
            <person name="Ran L."/>
            <person name="Shi X."/>
            <person name="Wang X."/>
            <person name="Wu Q."/>
            <person name="Li C."/>
            <person name="Ren X."/>
            <person name="Wang J."/>
            <person name="Wang X."/>
            <person name="Li D."/>
            <person name="Liu D."/>
            <person name="Zhang X."/>
            <person name="Ji Z."/>
            <person name="Zhao W."/>
            <person name="Sun Y."/>
            <person name="Zhang Z."/>
            <person name="Bao J."/>
            <person name="Han Y."/>
            <person name="Dong L."/>
            <person name="Ji J."/>
            <person name="Chen P."/>
            <person name="Wu S."/>
            <person name="Liu J."/>
            <person name="Xiao Y."/>
            <person name="Bu D."/>
            <person name="Tan J."/>
            <person name="Yang L."/>
            <person name="Ye C."/>
            <person name="Zhang J."/>
            <person name="Xu J."/>
            <person name="Zhou Y."/>
            <person name="Yu Y."/>
            <person name="Zhang B."/>
            <person name="Zhuang S."/>
            <person name="Wei H."/>
            <person name="Liu B."/>
            <person name="Lei M."/>
            <person name="Yu H."/>
            <person name="Li Y."/>
            <person name="Xu H."/>
            <person name="Wei S."/>
            <person name="He X."/>
            <person name="Fang L."/>
            <person name="Zhang Z."/>
            <person name="Zhang Y."/>
            <person name="Huang X."/>
            <person name="Su Z."/>
            <person name="Tong W."/>
            <person name="Li J."/>
            <person name="Tong Z."/>
            <person name="Li S."/>
            <person name="Ye J."/>
            <person name="Wang L."/>
            <person name="Fang L."/>
            <person name="Lei T."/>
            <person name="Chen C."/>
            <person name="Chen H."/>
            <person name="Xu Z."/>
            <person name="Li H."/>
            <person name="Huang H."/>
            <person name="Zhang F."/>
            <person name="Xu H."/>
            <person name="Li N."/>
            <person name="Zhao C."/>
            <person name="Li S."/>
            <person name="Dong L."/>
            <person name="Huang Y."/>
            <person name="Li L."/>
            <person name="Xi Y."/>
            <person name="Qi Q."/>
            <person name="Li W."/>
            <person name="Zhang B."/>
            <person name="Hu W."/>
            <person name="Zhang Y."/>
            <person name="Tian X."/>
            <person name="Jiao Y."/>
            <person name="Liang X."/>
            <person name="Jin J."/>
            <person name="Gao L."/>
            <person name="Zheng W."/>
            <person name="Hao B."/>
            <person name="Liu S."/>
            <person name="Wang W."/>
            <person name="Yuan L."/>
            <person name="Cao M."/>
            <person name="McDermott J."/>
            <person name="Samudrala R."/>
            <person name="Wang J."/>
            <person name="Wong G.K."/>
            <person name="Yang H."/>
        </authorList>
    </citation>
    <scope>NUCLEOTIDE SEQUENCE [LARGE SCALE GENOMIC DNA]</scope>
</reference>
<organism evidence="2">
    <name type="scientific">Oryza sativa subsp. japonica</name>
    <name type="common">Rice</name>
    <dbReference type="NCBI Taxonomy" id="39947"/>
    <lineage>
        <taxon>Eukaryota</taxon>
        <taxon>Viridiplantae</taxon>
        <taxon>Streptophyta</taxon>
        <taxon>Embryophyta</taxon>
        <taxon>Tracheophyta</taxon>
        <taxon>Spermatophyta</taxon>
        <taxon>Magnoliopsida</taxon>
        <taxon>Liliopsida</taxon>
        <taxon>Poales</taxon>
        <taxon>Poaceae</taxon>
        <taxon>BOP clade</taxon>
        <taxon>Oryzoideae</taxon>
        <taxon>Oryzeae</taxon>
        <taxon>Oryzinae</taxon>
        <taxon>Oryza</taxon>
        <taxon>Oryza sativa</taxon>
    </lineage>
</organism>
<feature type="compositionally biased region" description="Polar residues" evidence="1">
    <location>
        <begin position="110"/>
        <end position="120"/>
    </location>
</feature>
<dbReference type="Proteomes" id="UP000007752">
    <property type="component" value="Chromosome 1"/>
</dbReference>
<feature type="compositionally biased region" description="Basic and acidic residues" evidence="1">
    <location>
        <begin position="165"/>
        <end position="175"/>
    </location>
</feature>
<reference evidence="2" key="2">
    <citation type="submission" date="2008-12" db="EMBL/GenBank/DDBJ databases">
        <title>Improved gene annotation of the rice (Oryza sativa) genomes.</title>
        <authorList>
            <person name="Wang J."/>
            <person name="Li R."/>
            <person name="Fan W."/>
            <person name="Huang Q."/>
            <person name="Zhang J."/>
            <person name="Zhou Y."/>
            <person name="Hu Y."/>
            <person name="Zi S."/>
            <person name="Li J."/>
            <person name="Ni P."/>
            <person name="Zheng H."/>
            <person name="Zhang Y."/>
            <person name="Zhao M."/>
            <person name="Hao Q."/>
            <person name="McDermott J."/>
            <person name="Samudrala R."/>
            <person name="Kristiansen K."/>
            <person name="Wong G.K.-S."/>
        </authorList>
    </citation>
    <scope>NUCLEOTIDE SEQUENCE</scope>
</reference>
<protein>
    <submittedName>
        <fullName evidence="2">Uncharacterized protein</fullName>
    </submittedName>
</protein>
<accession>B9EUU1</accession>
<evidence type="ECO:0000256" key="1">
    <source>
        <dbReference type="SAM" id="MobiDB-lite"/>
    </source>
</evidence>